<protein>
    <submittedName>
        <fullName evidence="3">UPF0500 protein C1orf216 homolog</fullName>
    </submittedName>
</protein>
<reference evidence="3" key="1">
    <citation type="submission" date="2025-08" db="UniProtKB">
        <authorList>
            <consortium name="RefSeq"/>
        </authorList>
    </citation>
    <scope>IDENTIFICATION</scope>
    <source>
        <tissue evidence="3">Blood</tissue>
    </source>
</reference>
<dbReference type="CTD" id="608685"/>
<evidence type="ECO:0000256" key="1">
    <source>
        <dbReference type="SAM" id="MobiDB-lite"/>
    </source>
</evidence>
<dbReference type="InterPro" id="IPR027812">
    <property type="entry name" value="DUF4653"/>
</dbReference>
<feature type="compositionally biased region" description="Basic and acidic residues" evidence="1">
    <location>
        <begin position="127"/>
        <end position="138"/>
    </location>
</feature>
<feature type="region of interest" description="Disordered" evidence="1">
    <location>
        <begin position="87"/>
        <end position="170"/>
    </location>
</feature>
<sequence>MFAMCQPEVPHNPLFHEANSQLDTAYLGARDGQPDKNLNFIGKEACDSNENWNQTTPGIPAPGGLETLESNALQAPDNQTLLLHKQNAKSRPRDVPKGLNSDGVSLASEEEEDIRRPPEGAEVNGLEQEKTTTEERIKLNGKVAGSPLEDNGYASSSLSIDSPDSGGASAWDVPVVATENWRGHSESKLPDADPGKASPIPETFFPALAEAFQNLQDKKKFKEREKEKHHVHLVMYRRLALLRWIRSLQQKVVDQQNRLQESFDTILDNRKELIRCVQQGVVCAKNPAPAES</sequence>
<name>A0AA97KCZ9_EUBMA</name>
<dbReference type="Pfam" id="PF15546">
    <property type="entry name" value="DUF4653"/>
    <property type="match status" value="1"/>
</dbReference>
<dbReference type="KEGG" id="emc:129343629"/>
<feature type="compositionally biased region" description="Low complexity" evidence="1">
    <location>
        <begin position="155"/>
        <end position="165"/>
    </location>
</feature>
<organism evidence="2 3">
    <name type="scientific">Eublepharis macularius</name>
    <name type="common">Leopard gecko</name>
    <name type="synonym">Cyrtodactylus macularius</name>
    <dbReference type="NCBI Taxonomy" id="481883"/>
    <lineage>
        <taxon>Eukaryota</taxon>
        <taxon>Metazoa</taxon>
        <taxon>Chordata</taxon>
        <taxon>Craniata</taxon>
        <taxon>Vertebrata</taxon>
        <taxon>Euteleostomi</taxon>
        <taxon>Lepidosauria</taxon>
        <taxon>Squamata</taxon>
        <taxon>Bifurcata</taxon>
        <taxon>Gekkota</taxon>
        <taxon>Eublepharidae</taxon>
        <taxon>Eublepharinae</taxon>
        <taxon>Eublepharis</taxon>
    </lineage>
</organism>
<dbReference type="AlphaFoldDB" id="A0AA97KCZ9"/>
<gene>
    <name evidence="3" type="primary">C15H1orf216</name>
</gene>
<dbReference type="RefSeq" id="XP_054855925.1">
    <property type="nucleotide sequence ID" value="XM_054999950.1"/>
</dbReference>
<dbReference type="GeneID" id="129343629"/>
<keyword evidence="2" id="KW-1185">Reference proteome</keyword>
<dbReference type="PANTHER" id="PTHR35673:SF1">
    <property type="entry name" value="UPF0500 PROTEIN C1ORF216"/>
    <property type="match status" value="1"/>
</dbReference>
<proteinExistence type="predicted"/>
<evidence type="ECO:0000313" key="2">
    <source>
        <dbReference type="Proteomes" id="UP001190640"/>
    </source>
</evidence>
<accession>A0AA97KCZ9</accession>
<evidence type="ECO:0000313" key="3">
    <source>
        <dbReference type="RefSeq" id="XP_054855925.1"/>
    </source>
</evidence>
<dbReference type="Proteomes" id="UP001190640">
    <property type="component" value="Chromosome 15"/>
</dbReference>
<dbReference type="PANTHER" id="PTHR35673">
    <property type="entry name" value="UPF0500 PROTEIN C1ORF216"/>
    <property type="match status" value="1"/>
</dbReference>